<keyword evidence="3" id="KW-1185">Reference proteome</keyword>
<reference evidence="2" key="2">
    <citation type="submission" date="2022-01" db="EMBL/GenBank/DDBJ databases">
        <authorList>
            <person name="Yamashiro T."/>
            <person name="Shiraishi A."/>
            <person name="Satake H."/>
            <person name="Nakayama K."/>
        </authorList>
    </citation>
    <scope>NUCLEOTIDE SEQUENCE</scope>
</reference>
<evidence type="ECO:0000313" key="2">
    <source>
        <dbReference type="EMBL" id="GJS99006.1"/>
    </source>
</evidence>
<protein>
    <submittedName>
        <fullName evidence="2">Uncharacterized protein</fullName>
    </submittedName>
</protein>
<evidence type="ECO:0000313" key="3">
    <source>
        <dbReference type="Proteomes" id="UP001151760"/>
    </source>
</evidence>
<proteinExistence type="predicted"/>
<name>A0ABQ5ABQ4_9ASTR</name>
<dbReference type="Proteomes" id="UP001151760">
    <property type="component" value="Unassembled WGS sequence"/>
</dbReference>
<keyword evidence="1" id="KW-1133">Transmembrane helix</keyword>
<gene>
    <name evidence="2" type="ORF">Tco_0820176</name>
</gene>
<sequence length="171" mass="19454">MFHVSNLKKCLSDESLVTPLEEIQIDNKLHFIEEIQSKYPYIFPETTSPIPPTEFQDEIILTEEDYDNPKFQHEIARLLGQVSIAGGLPYQLESPLRKMMEAVNFFFFDLLAPGLLSVGRLGGWLLLWFSRLFEKIHARSGPLFVNSSMLLVNCFLEFSRQIGDGDGKGVG</sequence>
<keyword evidence="1" id="KW-0472">Membrane</keyword>
<dbReference type="EMBL" id="BQNB010012086">
    <property type="protein sequence ID" value="GJS99006.1"/>
    <property type="molecule type" value="Genomic_DNA"/>
</dbReference>
<evidence type="ECO:0000256" key="1">
    <source>
        <dbReference type="SAM" id="Phobius"/>
    </source>
</evidence>
<organism evidence="2 3">
    <name type="scientific">Tanacetum coccineum</name>
    <dbReference type="NCBI Taxonomy" id="301880"/>
    <lineage>
        <taxon>Eukaryota</taxon>
        <taxon>Viridiplantae</taxon>
        <taxon>Streptophyta</taxon>
        <taxon>Embryophyta</taxon>
        <taxon>Tracheophyta</taxon>
        <taxon>Spermatophyta</taxon>
        <taxon>Magnoliopsida</taxon>
        <taxon>eudicotyledons</taxon>
        <taxon>Gunneridae</taxon>
        <taxon>Pentapetalae</taxon>
        <taxon>asterids</taxon>
        <taxon>campanulids</taxon>
        <taxon>Asterales</taxon>
        <taxon>Asteraceae</taxon>
        <taxon>Asteroideae</taxon>
        <taxon>Anthemideae</taxon>
        <taxon>Anthemidinae</taxon>
        <taxon>Tanacetum</taxon>
    </lineage>
</organism>
<keyword evidence="1" id="KW-0812">Transmembrane</keyword>
<comment type="caution">
    <text evidence="2">The sequence shown here is derived from an EMBL/GenBank/DDBJ whole genome shotgun (WGS) entry which is preliminary data.</text>
</comment>
<reference evidence="2" key="1">
    <citation type="journal article" date="2022" name="Int. J. Mol. Sci.">
        <title>Draft Genome of Tanacetum Coccineum: Genomic Comparison of Closely Related Tanacetum-Family Plants.</title>
        <authorList>
            <person name="Yamashiro T."/>
            <person name="Shiraishi A."/>
            <person name="Nakayama K."/>
            <person name="Satake H."/>
        </authorList>
    </citation>
    <scope>NUCLEOTIDE SEQUENCE</scope>
</reference>
<accession>A0ABQ5ABQ4</accession>
<feature type="transmembrane region" description="Helical" evidence="1">
    <location>
        <begin position="105"/>
        <end position="129"/>
    </location>
</feature>